<dbReference type="InterPro" id="IPR020846">
    <property type="entry name" value="MFS_dom"/>
</dbReference>
<keyword evidence="9" id="KW-1185">Reference proteome</keyword>
<keyword evidence="3 6" id="KW-0812">Transmembrane</keyword>
<keyword evidence="5 6" id="KW-0472">Membrane</keyword>
<reference evidence="9" key="1">
    <citation type="submission" date="2017-04" db="EMBL/GenBank/DDBJ databases">
        <authorList>
            <person name="Varghese N."/>
            <person name="Submissions S."/>
        </authorList>
    </citation>
    <scope>NUCLEOTIDE SEQUENCE [LARGE SCALE GENOMIC DNA]</scope>
    <source>
        <strain evidence="9">RKEM611</strain>
    </source>
</reference>
<feature type="transmembrane region" description="Helical" evidence="6">
    <location>
        <begin position="97"/>
        <end position="119"/>
    </location>
</feature>
<evidence type="ECO:0000256" key="3">
    <source>
        <dbReference type="ARBA" id="ARBA00022692"/>
    </source>
</evidence>
<dbReference type="PRINTS" id="PR01035">
    <property type="entry name" value="TCRTETA"/>
</dbReference>
<feature type="domain" description="Major facilitator superfamily (MFS) profile" evidence="7">
    <location>
        <begin position="7"/>
        <end position="404"/>
    </location>
</feature>
<dbReference type="InterPro" id="IPR001958">
    <property type="entry name" value="Tet-R_TetA/multi-R_MdtG-like"/>
</dbReference>
<protein>
    <submittedName>
        <fullName evidence="8">Multidrug resistance protein</fullName>
    </submittedName>
</protein>
<dbReference type="STRING" id="1513793.SAMN06296036_1213"/>
<keyword evidence="2" id="KW-0813">Transport</keyword>
<feature type="transmembrane region" description="Helical" evidence="6">
    <location>
        <begin position="40"/>
        <end position="61"/>
    </location>
</feature>
<accession>A0A1Y6CGX8</accession>
<name>A0A1Y6CGX8_9BACT</name>
<feature type="transmembrane region" description="Helical" evidence="6">
    <location>
        <begin position="211"/>
        <end position="236"/>
    </location>
</feature>
<dbReference type="SUPFAM" id="SSF103473">
    <property type="entry name" value="MFS general substrate transporter"/>
    <property type="match status" value="1"/>
</dbReference>
<feature type="transmembrane region" description="Helical" evidence="6">
    <location>
        <begin position="73"/>
        <end position="91"/>
    </location>
</feature>
<evidence type="ECO:0000313" key="8">
    <source>
        <dbReference type="EMBL" id="SMF61927.1"/>
    </source>
</evidence>
<keyword evidence="4 6" id="KW-1133">Transmembrane helix</keyword>
<evidence type="ECO:0000256" key="2">
    <source>
        <dbReference type="ARBA" id="ARBA00022448"/>
    </source>
</evidence>
<feature type="transmembrane region" description="Helical" evidence="6">
    <location>
        <begin position="159"/>
        <end position="179"/>
    </location>
</feature>
<dbReference type="InterPro" id="IPR036259">
    <property type="entry name" value="MFS_trans_sf"/>
</dbReference>
<organism evidence="8 9">
    <name type="scientific">Pseudobacteriovorax antillogorgiicola</name>
    <dbReference type="NCBI Taxonomy" id="1513793"/>
    <lineage>
        <taxon>Bacteria</taxon>
        <taxon>Pseudomonadati</taxon>
        <taxon>Bdellovibrionota</taxon>
        <taxon>Oligoflexia</taxon>
        <taxon>Oligoflexales</taxon>
        <taxon>Pseudobacteriovoracaceae</taxon>
        <taxon>Pseudobacteriovorax</taxon>
    </lineage>
</organism>
<feature type="transmembrane region" description="Helical" evidence="6">
    <location>
        <begin position="314"/>
        <end position="331"/>
    </location>
</feature>
<dbReference type="PANTHER" id="PTHR23504:SF15">
    <property type="entry name" value="MAJOR FACILITATOR SUPERFAMILY (MFS) PROFILE DOMAIN-CONTAINING PROTEIN"/>
    <property type="match status" value="1"/>
</dbReference>
<feature type="transmembrane region" description="Helical" evidence="6">
    <location>
        <begin position="256"/>
        <end position="278"/>
    </location>
</feature>
<dbReference type="Gene3D" id="1.20.1250.20">
    <property type="entry name" value="MFS general substrate transporter like domains"/>
    <property type="match status" value="1"/>
</dbReference>
<dbReference type="Proteomes" id="UP000192907">
    <property type="component" value="Unassembled WGS sequence"/>
</dbReference>
<evidence type="ECO:0000259" key="7">
    <source>
        <dbReference type="PROSITE" id="PS50850"/>
    </source>
</evidence>
<dbReference type="InterPro" id="IPR011701">
    <property type="entry name" value="MFS"/>
</dbReference>
<dbReference type="EMBL" id="FWZT01000021">
    <property type="protein sequence ID" value="SMF61927.1"/>
    <property type="molecule type" value="Genomic_DNA"/>
</dbReference>
<dbReference type="PROSITE" id="PS50850">
    <property type="entry name" value="MFS"/>
    <property type="match status" value="1"/>
</dbReference>
<dbReference type="AlphaFoldDB" id="A0A1Y6CGX8"/>
<feature type="transmembrane region" description="Helical" evidence="6">
    <location>
        <begin position="7"/>
        <end position="28"/>
    </location>
</feature>
<feature type="transmembrane region" description="Helical" evidence="6">
    <location>
        <begin position="131"/>
        <end position="153"/>
    </location>
</feature>
<dbReference type="PANTHER" id="PTHR23504">
    <property type="entry name" value="MAJOR FACILITATOR SUPERFAMILY DOMAIN-CONTAINING PROTEIN 10"/>
    <property type="match status" value="1"/>
</dbReference>
<gene>
    <name evidence="8" type="ORF">SAMN06296036_1213</name>
</gene>
<evidence type="ECO:0000256" key="5">
    <source>
        <dbReference type="ARBA" id="ARBA00023136"/>
    </source>
</evidence>
<evidence type="ECO:0000256" key="1">
    <source>
        <dbReference type="ARBA" id="ARBA00004141"/>
    </source>
</evidence>
<dbReference type="Pfam" id="PF07690">
    <property type="entry name" value="MFS_1"/>
    <property type="match status" value="2"/>
</dbReference>
<proteinExistence type="predicted"/>
<comment type="subcellular location">
    <subcellularLocation>
        <location evidence="1">Membrane</location>
        <topology evidence="1">Multi-pass membrane protein</topology>
    </subcellularLocation>
</comment>
<evidence type="ECO:0000256" key="6">
    <source>
        <dbReference type="SAM" id="Phobius"/>
    </source>
</evidence>
<dbReference type="GO" id="GO:0016020">
    <property type="term" value="C:membrane"/>
    <property type="evidence" value="ECO:0007669"/>
    <property type="project" value="UniProtKB-SubCell"/>
</dbReference>
<dbReference type="CDD" id="cd17330">
    <property type="entry name" value="MFS_SLC46_TetA_like"/>
    <property type="match status" value="1"/>
</dbReference>
<dbReference type="RefSeq" id="WP_159455573.1">
    <property type="nucleotide sequence ID" value="NZ_FWZT01000021.1"/>
</dbReference>
<evidence type="ECO:0000313" key="9">
    <source>
        <dbReference type="Proteomes" id="UP000192907"/>
    </source>
</evidence>
<feature type="transmembrane region" description="Helical" evidence="6">
    <location>
        <begin position="380"/>
        <end position="399"/>
    </location>
</feature>
<dbReference type="GO" id="GO:0022857">
    <property type="term" value="F:transmembrane transporter activity"/>
    <property type="evidence" value="ECO:0007669"/>
    <property type="project" value="InterPro"/>
</dbReference>
<evidence type="ECO:0000256" key="4">
    <source>
        <dbReference type="ARBA" id="ARBA00022989"/>
    </source>
</evidence>
<feature type="transmembrane region" description="Helical" evidence="6">
    <location>
        <begin position="290"/>
        <end position="308"/>
    </location>
</feature>
<sequence>MAANKKVLFIAFLTVFLDLIGFGVIIPIQPFYAEMIGASPTLVTMLGASYSFMQFLFAPFWGRLSDRVGRRPIILIGISTSIVGYTIFGFAESLLVLFASRLLTGFGNANIGAAQAIIADVTDEESRAKGMGIIGAAFGLGFIFGPALGGALGQVSPTAPAFGAAALGVVNLILAYFLLPETNVDKGQAHSAHKPGLSISGLKNASKRLNVLPILVITLLTILAFALMEQIVGLYIESAWLQDTALNKPSILKESAKITSIFLVAVGITATIVQGGLIGRLSKRYGERRLCQAGVIILCVSMFLTPVMVDSKSWILLLLNGAMLALGMGLFNPSTTAFISKCVPKRDQGGTLGLNQSMASLGRVIGPVLSGPLFEIGKKLPFYVGGLIFVAAAFIALQLKPAQDPVE</sequence>